<organism evidence="5 6">
    <name type="scientific">Sphagnurus paluster</name>
    <dbReference type="NCBI Taxonomy" id="117069"/>
    <lineage>
        <taxon>Eukaryota</taxon>
        <taxon>Fungi</taxon>
        <taxon>Dikarya</taxon>
        <taxon>Basidiomycota</taxon>
        <taxon>Agaricomycotina</taxon>
        <taxon>Agaricomycetes</taxon>
        <taxon>Agaricomycetidae</taxon>
        <taxon>Agaricales</taxon>
        <taxon>Tricholomatineae</taxon>
        <taxon>Lyophyllaceae</taxon>
        <taxon>Sphagnurus</taxon>
    </lineage>
</organism>
<dbReference type="InterPro" id="IPR036318">
    <property type="entry name" value="FAD-bd_PCMH-like_sf"/>
</dbReference>
<comment type="similarity">
    <text evidence="1">Belongs to the oxygen-dependent FAD-linked oxidoreductase family.</text>
</comment>
<keyword evidence="3" id="KW-0274">FAD</keyword>
<evidence type="ECO:0000256" key="3">
    <source>
        <dbReference type="ARBA" id="ARBA00022827"/>
    </source>
</evidence>
<dbReference type="SUPFAM" id="SSF56176">
    <property type="entry name" value="FAD-binding/transporter-associated domain-like"/>
    <property type="match status" value="1"/>
</dbReference>
<dbReference type="GO" id="GO:0050660">
    <property type="term" value="F:flavin adenine dinucleotide binding"/>
    <property type="evidence" value="ECO:0007669"/>
    <property type="project" value="InterPro"/>
</dbReference>
<evidence type="ECO:0000256" key="1">
    <source>
        <dbReference type="ARBA" id="ARBA00005466"/>
    </source>
</evidence>
<evidence type="ECO:0000313" key="6">
    <source>
        <dbReference type="Proteomes" id="UP000717328"/>
    </source>
</evidence>
<keyword evidence="4" id="KW-0560">Oxidoreductase</keyword>
<dbReference type="AlphaFoldDB" id="A0A9P7FUH0"/>
<dbReference type="OrthoDB" id="2151789at2759"/>
<proteinExistence type="inferred from homology"/>
<protein>
    <submittedName>
        <fullName evidence="5">Uncharacterized protein</fullName>
    </submittedName>
</protein>
<evidence type="ECO:0000256" key="2">
    <source>
        <dbReference type="ARBA" id="ARBA00022630"/>
    </source>
</evidence>
<dbReference type="Gene3D" id="3.30.465.10">
    <property type="match status" value="1"/>
</dbReference>
<dbReference type="PANTHER" id="PTHR42973">
    <property type="entry name" value="BINDING OXIDOREDUCTASE, PUTATIVE (AFU_ORTHOLOGUE AFUA_1G17690)-RELATED"/>
    <property type="match status" value="1"/>
</dbReference>
<dbReference type="EMBL" id="JABCKI010005743">
    <property type="protein sequence ID" value="KAG5638822.1"/>
    <property type="molecule type" value="Genomic_DNA"/>
</dbReference>
<dbReference type="Gene3D" id="3.40.462.20">
    <property type="match status" value="1"/>
</dbReference>
<reference evidence="5" key="2">
    <citation type="submission" date="2021-10" db="EMBL/GenBank/DDBJ databases">
        <title>Phylogenomics reveals ancestral predisposition of the termite-cultivated fungus Termitomyces towards a domesticated lifestyle.</title>
        <authorList>
            <person name="Auxier B."/>
            <person name="Grum-Grzhimaylo A."/>
            <person name="Cardenas M.E."/>
            <person name="Lodge J.D."/>
            <person name="Laessoe T."/>
            <person name="Pedersen O."/>
            <person name="Smith M.E."/>
            <person name="Kuyper T.W."/>
            <person name="Franco-Molano E.A."/>
            <person name="Baroni T.J."/>
            <person name="Aanen D.K."/>
        </authorList>
    </citation>
    <scope>NUCLEOTIDE SEQUENCE</scope>
    <source>
        <strain evidence="5">D49</strain>
    </source>
</reference>
<comment type="caution">
    <text evidence="5">The sequence shown here is derived from an EMBL/GenBank/DDBJ whole genome shotgun (WGS) entry which is preliminary data.</text>
</comment>
<gene>
    <name evidence="5" type="ORF">H0H81_009795</name>
</gene>
<reference evidence="5" key="1">
    <citation type="submission" date="2021-02" db="EMBL/GenBank/DDBJ databases">
        <authorList>
            <person name="Nieuwenhuis M."/>
            <person name="Van De Peppel L.J.J."/>
        </authorList>
    </citation>
    <scope>NUCLEOTIDE SEQUENCE</scope>
    <source>
        <strain evidence="5">D49</strain>
    </source>
</reference>
<keyword evidence="2" id="KW-0285">Flavoprotein</keyword>
<accession>A0A9P7FUH0</accession>
<name>A0A9P7FUH0_9AGAR</name>
<dbReference type="Proteomes" id="UP000717328">
    <property type="component" value="Unassembled WGS sequence"/>
</dbReference>
<dbReference type="InterPro" id="IPR050416">
    <property type="entry name" value="FAD-linked_Oxidoreductase"/>
</dbReference>
<dbReference type="InterPro" id="IPR016169">
    <property type="entry name" value="FAD-bd_PCMH_sub2"/>
</dbReference>
<keyword evidence="6" id="KW-1185">Reference proteome</keyword>
<dbReference type="PANTHER" id="PTHR42973:SF4">
    <property type="entry name" value="FAD BINDING DOMAIN PROTEIN"/>
    <property type="match status" value="1"/>
</dbReference>
<dbReference type="GO" id="GO:0016491">
    <property type="term" value="F:oxidoreductase activity"/>
    <property type="evidence" value="ECO:0007669"/>
    <property type="project" value="UniProtKB-KW"/>
</dbReference>
<evidence type="ECO:0000313" key="5">
    <source>
        <dbReference type="EMBL" id="KAG5638822.1"/>
    </source>
</evidence>
<sequence length="353" mass="39657">MKSNQYGLGIDNVTEFEVATPTGKLVVANNKKKRDLFEALKGGGNNFGIVTRFTLKTHLARKTYGATISYKDSEAKQVKVAILNFIKREQDETLSMVAAFRHIQQRDGKVKYTIDVTCFWNGRKTKKTAVTNKALFTGFKKIKGGGDNKLWKSRPLGWGRAEDGVVLSPGKTLPRLEAQRGRFGCIMVYSINKAIIDEVEKQAKRCAKGMKKNGGIMVMIDVWPFRQGIFQKGTRSAWPPRLDPNKKIKSFFPLLAYFQWESPSFDKFWLDKMKSALESIRKVALKTKASVRGIPTYSNTSLETVTAKEVYGKALPWLSEVKRKYDPKNVMGLTGGVKIPVSKGTAQTKKARK</sequence>
<evidence type="ECO:0000256" key="4">
    <source>
        <dbReference type="ARBA" id="ARBA00023002"/>
    </source>
</evidence>